<accession>A0A840FYB8</accession>
<dbReference type="AlphaFoldDB" id="A0A840FYB8"/>
<sequence length="75" mass="8156">MGKRTGMICFNRNEQGNLVLLLVYVKARFDNTPAAGGGAMVPATRIYADRIRCAIQPRCPSTAEDTQAAQVASWL</sequence>
<proteinExistence type="predicted"/>
<evidence type="ECO:0000313" key="2">
    <source>
        <dbReference type="Proteomes" id="UP000524450"/>
    </source>
</evidence>
<organism evidence="1 2">
    <name type="scientific">Variovorax guangxiensis</name>
    <dbReference type="NCBI Taxonomy" id="1775474"/>
    <lineage>
        <taxon>Bacteria</taxon>
        <taxon>Pseudomonadati</taxon>
        <taxon>Pseudomonadota</taxon>
        <taxon>Betaproteobacteria</taxon>
        <taxon>Burkholderiales</taxon>
        <taxon>Comamonadaceae</taxon>
        <taxon>Variovorax</taxon>
    </lineage>
</organism>
<evidence type="ECO:0000313" key="1">
    <source>
        <dbReference type="EMBL" id="MBB4225762.1"/>
    </source>
</evidence>
<name>A0A840FYB8_9BURK</name>
<dbReference type="EMBL" id="JACIFZ010000014">
    <property type="protein sequence ID" value="MBB4225762.1"/>
    <property type="molecule type" value="Genomic_DNA"/>
</dbReference>
<dbReference type="Proteomes" id="UP000524450">
    <property type="component" value="Unassembled WGS sequence"/>
</dbReference>
<reference evidence="1 2" key="1">
    <citation type="submission" date="2020-08" db="EMBL/GenBank/DDBJ databases">
        <title>Genomic Encyclopedia of Type Strains, Phase IV (KMG-V): Genome sequencing to study the core and pangenomes of soil and plant-associated prokaryotes.</title>
        <authorList>
            <person name="Whitman W."/>
        </authorList>
    </citation>
    <scope>NUCLEOTIDE SEQUENCE [LARGE SCALE GENOMIC DNA]</scope>
    <source>
        <strain evidence="1 2">34/80</strain>
    </source>
</reference>
<comment type="caution">
    <text evidence="1">The sequence shown here is derived from an EMBL/GenBank/DDBJ whole genome shotgun (WGS) entry which is preliminary data.</text>
</comment>
<protein>
    <submittedName>
        <fullName evidence="1">Uncharacterized protein</fullName>
    </submittedName>
</protein>
<dbReference type="RefSeq" id="WP_184642496.1">
    <property type="nucleotide sequence ID" value="NZ_JACIFZ010000014.1"/>
</dbReference>
<gene>
    <name evidence="1" type="ORF">GGD71_006575</name>
</gene>